<dbReference type="Gene3D" id="1.20.1250.20">
    <property type="entry name" value="MFS general substrate transporter like domains"/>
    <property type="match status" value="2"/>
</dbReference>
<keyword evidence="6 8" id="KW-0534">Nitrate assimilation</keyword>
<comment type="subcellular location">
    <subcellularLocation>
        <location evidence="8">Cell membrane</location>
        <topology evidence="8">Multi-pass membrane protein</topology>
    </subcellularLocation>
    <subcellularLocation>
        <location evidence="1">Membrane</location>
        <topology evidence="1">Multi-pass membrane protein</topology>
    </subcellularLocation>
</comment>
<feature type="transmembrane region" description="Helical" evidence="8">
    <location>
        <begin position="193"/>
        <end position="216"/>
    </location>
</feature>
<evidence type="ECO:0000256" key="3">
    <source>
        <dbReference type="ARBA" id="ARBA00022448"/>
    </source>
</evidence>
<dbReference type="EMBL" id="BQKY01000010">
    <property type="protein sequence ID" value="GJN92114.1"/>
    <property type="molecule type" value="Genomic_DNA"/>
</dbReference>
<dbReference type="Pfam" id="PF07690">
    <property type="entry name" value="MFS_1"/>
    <property type="match status" value="1"/>
</dbReference>
<evidence type="ECO:0000313" key="10">
    <source>
        <dbReference type="EMBL" id="GJN92114.1"/>
    </source>
</evidence>
<feature type="transmembrane region" description="Helical" evidence="8">
    <location>
        <begin position="477"/>
        <end position="498"/>
    </location>
</feature>
<dbReference type="NCBIfam" id="TIGR00886">
    <property type="entry name" value="2A0108"/>
    <property type="match status" value="1"/>
</dbReference>
<feature type="domain" description="Major facilitator superfamily (MFS) profile" evidence="9">
    <location>
        <begin position="33"/>
        <end position="534"/>
    </location>
</feature>
<dbReference type="InterPro" id="IPR020846">
    <property type="entry name" value="MFS_dom"/>
</dbReference>
<keyword evidence="3 8" id="KW-0813">Transport</keyword>
<dbReference type="GO" id="GO:0015112">
    <property type="term" value="F:nitrate transmembrane transporter activity"/>
    <property type="evidence" value="ECO:0007669"/>
    <property type="project" value="UniProtKB-UniRule"/>
</dbReference>
<evidence type="ECO:0000313" key="11">
    <source>
        <dbReference type="Proteomes" id="UP001342314"/>
    </source>
</evidence>
<feature type="transmembrane region" description="Helical" evidence="8">
    <location>
        <begin position="125"/>
        <end position="149"/>
    </location>
</feature>
<evidence type="ECO:0000256" key="4">
    <source>
        <dbReference type="ARBA" id="ARBA00022692"/>
    </source>
</evidence>
<evidence type="ECO:0000256" key="1">
    <source>
        <dbReference type="ARBA" id="ARBA00004141"/>
    </source>
</evidence>
<keyword evidence="4 8" id="KW-0812">Transmembrane</keyword>
<organism evidence="10 11">
    <name type="scientific">Rhodotorula paludigena</name>
    <dbReference type="NCBI Taxonomy" id="86838"/>
    <lineage>
        <taxon>Eukaryota</taxon>
        <taxon>Fungi</taxon>
        <taxon>Dikarya</taxon>
        <taxon>Basidiomycota</taxon>
        <taxon>Pucciniomycotina</taxon>
        <taxon>Microbotryomycetes</taxon>
        <taxon>Sporidiobolales</taxon>
        <taxon>Sporidiobolaceae</taxon>
        <taxon>Rhodotorula</taxon>
    </lineage>
</organism>
<evidence type="ECO:0000256" key="6">
    <source>
        <dbReference type="ARBA" id="ARBA00023063"/>
    </source>
</evidence>
<proteinExistence type="inferred from homology"/>
<feature type="transmembrane region" description="Helical" evidence="8">
    <location>
        <begin position="421"/>
        <end position="440"/>
    </location>
</feature>
<evidence type="ECO:0000256" key="8">
    <source>
        <dbReference type="RuleBase" id="RU366033"/>
    </source>
</evidence>
<feature type="transmembrane region" description="Helical" evidence="8">
    <location>
        <begin position="446"/>
        <end position="470"/>
    </location>
</feature>
<evidence type="ECO:0000256" key="2">
    <source>
        <dbReference type="ARBA" id="ARBA00008432"/>
    </source>
</evidence>
<dbReference type="AlphaFoldDB" id="A0AAV5GQD5"/>
<sequence length="539" mass="57414">MTLLCFGHPPVDPSTQKALALPIANPLDRHGRIFFFAWLSFGLSFLSWYAMPPLLNATIKRDLNLTDNEVSNSTIIGGVASLLVRLIAGPLCDRFGPRYVLIGTLFLSAIPCGAAGTAHNALGLYFVRFFMGIAGAAFVPCQALMAAWFDKRVIGTASAFAAGWGDAGVGVTFFVMPAVFNSFRGDHDHPERVAWRLSFLVPCILQIVCGVAVLLLNDDTPTGSWKSRHLTGGSRRESTDPILFSNRTRTKSFSQRPTIPSSGASVHFPTSGNSSMTVITSPPPAAATPKRGSVAPSFVDLEKAQATATEVRRGSEAPTLAEPAGPRKQTAREVLADLCCLQTSMLAAGYFATFGIALTMNAILVNWYMSPSKFGWSQSLATDWAALFGLLNVVTRPFGGIMGDVLYKRFGEHRGLQAKKFWISFLCVMGGGFSVLVGLLNPSSPAAFIALLCILAFFIEAGNGAVYALLPHVNPHINGFMGGVVGGSGNLGGIVYTTVARYSSFAKTTWTIGVASAAVGVAIALVNPVVPQNRRTMYS</sequence>
<comment type="similarity">
    <text evidence="2 8">Belongs to the major facilitator superfamily. Nitrate/nitrite porter (TC 2.A.1.8) family.</text>
</comment>
<name>A0AAV5GQD5_9BASI</name>
<dbReference type="SUPFAM" id="SSF103473">
    <property type="entry name" value="MFS general substrate transporter"/>
    <property type="match status" value="1"/>
</dbReference>
<evidence type="ECO:0000259" key="9">
    <source>
        <dbReference type="PROSITE" id="PS50850"/>
    </source>
</evidence>
<dbReference type="InterPro" id="IPR036259">
    <property type="entry name" value="MFS_trans_sf"/>
</dbReference>
<comment type="caution">
    <text evidence="10">The sequence shown here is derived from an EMBL/GenBank/DDBJ whole genome shotgun (WGS) entry which is preliminary data.</text>
</comment>
<keyword evidence="7 8" id="KW-0472">Membrane</keyword>
<dbReference type="GO" id="GO:0005886">
    <property type="term" value="C:plasma membrane"/>
    <property type="evidence" value="ECO:0007669"/>
    <property type="project" value="UniProtKB-SubCell"/>
</dbReference>
<keyword evidence="8" id="KW-1003">Cell membrane</keyword>
<accession>A0AAV5GQD5</accession>
<evidence type="ECO:0000256" key="7">
    <source>
        <dbReference type="ARBA" id="ARBA00023136"/>
    </source>
</evidence>
<gene>
    <name evidence="10" type="ORF">Rhopal_005144-T1</name>
</gene>
<reference evidence="10 11" key="1">
    <citation type="submission" date="2021-12" db="EMBL/GenBank/DDBJ databases">
        <title>High titer production of polyol ester of fatty acids by Rhodotorula paludigena BS15 towards product separation-free biomass refinery.</title>
        <authorList>
            <person name="Mano J."/>
            <person name="Ono H."/>
            <person name="Tanaka T."/>
            <person name="Naito K."/>
            <person name="Sushida H."/>
            <person name="Ike M."/>
            <person name="Tokuyasu K."/>
            <person name="Kitaoka M."/>
        </authorList>
    </citation>
    <scope>NUCLEOTIDE SEQUENCE [LARGE SCALE GENOMIC DNA]</scope>
    <source>
        <strain evidence="10 11">BS15</strain>
    </source>
</reference>
<feature type="transmembrane region" description="Helical" evidence="8">
    <location>
        <begin position="70"/>
        <end position="88"/>
    </location>
</feature>
<feature type="transmembrane region" description="Helical" evidence="8">
    <location>
        <begin position="348"/>
        <end position="369"/>
    </location>
</feature>
<protein>
    <recommendedName>
        <fullName evidence="8">Nitrate/nitrite transporter</fullName>
    </recommendedName>
</protein>
<dbReference type="GO" id="GO:0042128">
    <property type="term" value="P:nitrate assimilation"/>
    <property type="evidence" value="ECO:0007669"/>
    <property type="project" value="UniProtKB-UniRule"/>
</dbReference>
<evidence type="ECO:0000256" key="5">
    <source>
        <dbReference type="ARBA" id="ARBA00022989"/>
    </source>
</evidence>
<dbReference type="InterPro" id="IPR044772">
    <property type="entry name" value="NO3_transporter"/>
</dbReference>
<feature type="transmembrane region" description="Helical" evidence="8">
    <location>
        <begin position="381"/>
        <end position="401"/>
    </location>
</feature>
<dbReference type="InterPro" id="IPR011701">
    <property type="entry name" value="MFS"/>
</dbReference>
<dbReference type="PANTHER" id="PTHR23515">
    <property type="entry name" value="HIGH-AFFINITY NITRATE TRANSPORTER 2.3"/>
    <property type="match status" value="1"/>
</dbReference>
<dbReference type="GO" id="GO:0015113">
    <property type="term" value="F:nitrite transmembrane transporter activity"/>
    <property type="evidence" value="ECO:0007669"/>
    <property type="project" value="InterPro"/>
</dbReference>
<dbReference type="PROSITE" id="PS50850">
    <property type="entry name" value="MFS"/>
    <property type="match status" value="1"/>
</dbReference>
<dbReference type="Proteomes" id="UP001342314">
    <property type="component" value="Unassembled WGS sequence"/>
</dbReference>
<feature type="transmembrane region" description="Helical" evidence="8">
    <location>
        <begin position="100"/>
        <end position="119"/>
    </location>
</feature>
<feature type="transmembrane region" description="Helical" evidence="8">
    <location>
        <begin position="161"/>
        <end position="181"/>
    </location>
</feature>
<feature type="transmembrane region" description="Helical" evidence="8">
    <location>
        <begin position="510"/>
        <end position="530"/>
    </location>
</feature>
<keyword evidence="5 8" id="KW-1133">Transmembrane helix</keyword>
<feature type="transmembrane region" description="Helical" evidence="8">
    <location>
        <begin position="33"/>
        <end position="50"/>
    </location>
</feature>
<keyword evidence="11" id="KW-1185">Reference proteome</keyword>
<dbReference type="InterPro" id="IPR004737">
    <property type="entry name" value="NO3_transporter_NarK/NarU-like"/>
</dbReference>